<reference evidence="2 3" key="1">
    <citation type="journal article" date="2011" name="Genome Biol. Evol.">
        <title>Comparative whole genome sequence analysis of the carcinogenic bacterial model pathogen Helicobacter felis.</title>
        <authorList>
            <person name="Arnold I.C."/>
            <person name="Zigova Z."/>
            <person name="Holden M."/>
            <person name="Lawley T.D."/>
            <person name="Rad R."/>
            <person name="Dougan G."/>
            <person name="Falkow S."/>
            <person name="Bentley S.D."/>
            <person name="Muller A."/>
        </authorList>
    </citation>
    <scope>NUCLEOTIDE SEQUENCE [LARGE SCALE GENOMIC DNA]</scope>
    <source>
        <strain evidence="3">ATCC 49179 / CCUG 28539 / NCTC 12436 / CS1</strain>
    </source>
</reference>
<dbReference type="AlphaFoldDB" id="F2QAA1"/>
<dbReference type="EMBL" id="FQ670179">
    <property type="protein sequence ID" value="CCA30639.1"/>
    <property type="molecule type" value="Genomic_DNA"/>
</dbReference>
<organism evidence="2 3">
    <name type="scientific">Helicobacter felis (strain ATCC 49179 / CCUG 28539 / NCTC 12436 / CS1)</name>
    <dbReference type="NCBI Taxonomy" id="936155"/>
    <lineage>
        <taxon>Bacteria</taxon>
        <taxon>Pseudomonadati</taxon>
        <taxon>Campylobacterota</taxon>
        <taxon>Epsilonproteobacteria</taxon>
        <taxon>Campylobacterales</taxon>
        <taxon>Helicobacteraceae</taxon>
        <taxon>Helicobacter</taxon>
    </lineage>
</organism>
<keyword evidence="2" id="KW-0489">Methyltransferase</keyword>
<dbReference type="HOGENOM" id="CLU_3018843_0_0_7"/>
<name>F2QAA1_HELFC</name>
<evidence type="ECO:0000313" key="2">
    <source>
        <dbReference type="EMBL" id="CCA30639.1"/>
    </source>
</evidence>
<feature type="non-terminal residue" evidence="2">
    <location>
        <position position="56"/>
    </location>
</feature>
<feature type="non-terminal residue" evidence="2">
    <location>
        <position position="1"/>
    </location>
</feature>
<dbReference type="GO" id="GO:0032259">
    <property type="term" value="P:methylation"/>
    <property type="evidence" value="ECO:0007669"/>
    <property type="project" value="UniProtKB-KW"/>
</dbReference>
<accession>F2QAA1</accession>
<sequence>TLVSSAHYGFNALKRVFMRVLVVVLGVFCLGCTPRVVYKDVYIPTKCQIVRPARPS</sequence>
<proteinExistence type="predicted"/>
<evidence type="ECO:0000256" key="1">
    <source>
        <dbReference type="SAM" id="Phobius"/>
    </source>
</evidence>
<keyword evidence="1" id="KW-0472">Membrane</keyword>
<evidence type="ECO:0000313" key="3">
    <source>
        <dbReference type="Proteomes" id="UP000007934"/>
    </source>
</evidence>
<keyword evidence="1" id="KW-1133">Transmembrane helix</keyword>
<feature type="transmembrane region" description="Helical" evidence="1">
    <location>
        <begin position="16"/>
        <end position="38"/>
    </location>
</feature>
<dbReference type="GO" id="GO:0008168">
    <property type="term" value="F:methyltransferase activity"/>
    <property type="evidence" value="ECO:0007669"/>
    <property type="project" value="UniProtKB-KW"/>
</dbReference>
<dbReference type="KEGG" id="hfe:HFELIS_10480"/>
<keyword evidence="2" id="KW-0808">Transferase</keyword>
<dbReference type="Proteomes" id="UP000007934">
    <property type="component" value="Chromosome"/>
</dbReference>
<keyword evidence="3" id="KW-1185">Reference proteome</keyword>
<protein>
    <submittedName>
        <fullName evidence="2">DNA methylase N-4/N-6 domain protein</fullName>
    </submittedName>
</protein>
<gene>
    <name evidence="2" type="ordered locus">Hfelis_10480</name>
</gene>
<keyword evidence="1" id="KW-0812">Transmembrane</keyword>